<evidence type="ECO:0000313" key="2">
    <source>
        <dbReference type="EMBL" id="JAB73222.1"/>
    </source>
</evidence>
<proteinExistence type="evidence at transcript level"/>
<organism evidence="2">
    <name type="scientific">Ixodes ricinus</name>
    <name type="common">Common tick</name>
    <name type="synonym">Acarus ricinus</name>
    <dbReference type="NCBI Taxonomy" id="34613"/>
    <lineage>
        <taxon>Eukaryota</taxon>
        <taxon>Metazoa</taxon>
        <taxon>Ecdysozoa</taxon>
        <taxon>Arthropoda</taxon>
        <taxon>Chelicerata</taxon>
        <taxon>Arachnida</taxon>
        <taxon>Acari</taxon>
        <taxon>Parasitiformes</taxon>
        <taxon>Ixodida</taxon>
        <taxon>Ixodoidea</taxon>
        <taxon>Ixodidae</taxon>
        <taxon>Ixodinae</taxon>
        <taxon>Ixodes</taxon>
    </lineage>
</organism>
<evidence type="ECO:0008006" key="3">
    <source>
        <dbReference type="Google" id="ProtNLM"/>
    </source>
</evidence>
<evidence type="ECO:0000256" key="1">
    <source>
        <dbReference type="SAM" id="MobiDB-lite"/>
    </source>
</evidence>
<dbReference type="EMBL" id="GANP01011246">
    <property type="protein sequence ID" value="JAB73222.1"/>
    <property type="molecule type" value="mRNA"/>
</dbReference>
<reference evidence="2" key="1">
    <citation type="journal article" date="2015" name="Sci. Rep.">
        <title>Tissue- and time-dependent transcription in Ixodes ricinus salivary glands and midguts when blood feeding on the vertebrate host.</title>
        <authorList>
            <person name="Kotsyfakis M."/>
            <person name="Schwarz A."/>
            <person name="Erhart J."/>
            <person name="Ribeiro J.M."/>
        </authorList>
    </citation>
    <scope>NUCLEOTIDE SEQUENCE</scope>
    <source>
        <tissue evidence="2">Salivary gland and midgut</tissue>
    </source>
</reference>
<sequence length="127" mass="14400">RIRKDSKDRLQRATPEPLFSPTDKYTRAQEVFLNKIITNAAYTPHIIQKWLPIDLNIPLSCPHCQKTAKADLLHLIWDCSAFTTGRDTIAHIPHSDHATLVQHLFDQPASRYLLATFGSVSGLTRIV</sequence>
<name>V5HDI7_IXORI</name>
<feature type="compositionally biased region" description="Basic and acidic residues" evidence="1">
    <location>
        <begin position="1"/>
        <end position="11"/>
    </location>
</feature>
<feature type="region of interest" description="Disordered" evidence="1">
    <location>
        <begin position="1"/>
        <end position="20"/>
    </location>
</feature>
<protein>
    <recommendedName>
        <fullName evidence="3">Tick transposon</fullName>
    </recommendedName>
</protein>
<feature type="non-terminal residue" evidence="2">
    <location>
        <position position="1"/>
    </location>
</feature>
<dbReference type="AlphaFoldDB" id="V5HDI7"/>
<accession>V5HDI7</accession>